<dbReference type="AlphaFoldDB" id="A0A1M4SC90"/>
<dbReference type="InterPro" id="IPR001460">
    <property type="entry name" value="PCN-bd_Tpept"/>
</dbReference>
<dbReference type="Gene3D" id="3.90.1310.10">
    <property type="entry name" value="Penicillin-binding protein 2a (Domain 2)"/>
    <property type="match status" value="1"/>
</dbReference>
<dbReference type="PANTHER" id="PTHR30627:SF24">
    <property type="entry name" value="PENICILLIN-BINDING PROTEIN 4B"/>
    <property type="match status" value="1"/>
</dbReference>
<feature type="transmembrane region" description="Helical" evidence="1">
    <location>
        <begin position="7"/>
        <end position="27"/>
    </location>
</feature>
<dbReference type="GO" id="GO:0071972">
    <property type="term" value="F:peptidoglycan L,D-transpeptidase activity"/>
    <property type="evidence" value="ECO:0007669"/>
    <property type="project" value="TreeGrafter"/>
</dbReference>
<dbReference type="InterPro" id="IPR012338">
    <property type="entry name" value="Beta-lactam/transpept-like"/>
</dbReference>
<keyword evidence="1" id="KW-0812">Transmembrane</keyword>
<dbReference type="InterPro" id="IPR050515">
    <property type="entry name" value="Beta-lactam/transpept"/>
</dbReference>
<accession>A0A1M4SC90</accession>
<evidence type="ECO:0000256" key="1">
    <source>
        <dbReference type="SAM" id="Phobius"/>
    </source>
</evidence>
<dbReference type="Pfam" id="PF21922">
    <property type="entry name" value="PBP_dimer_2"/>
    <property type="match status" value="1"/>
</dbReference>
<evidence type="ECO:0000313" key="5">
    <source>
        <dbReference type="Proteomes" id="UP000184251"/>
    </source>
</evidence>
<evidence type="ECO:0000313" key="4">
    <source>
        <dbReference type="EMBL" id="SHE29820.1"/>
    </source>
</evidence>
<keyword evidence="4" id="KW-0808">Transferase</keyword>
<dbReference type="SUPFAM" id="SSF56601">
    <property type="entry name" value="beta-lactamase/transpeptidase-like"/>
    <property type="match status" value="1"/>
</dbReference>
<proteinExistence type="predicted"/>
<organism evidence="4 5">
    <name type="scientific">Alkalibacter saccharofermentans DSM 14828</name>
    <dbReference type="NCBI Taxonomy" id="1120975"/>
    <lineage>
        <taxon>Bacteria</taxon>
        <taxon>Bacillati</taxon>
        <taxon>Bacillota</taxon>
        <taxon>Clostridia</taxon>
        <taxon>Eubacteriales</taxon>
        <taxon>Eubacteriaceae</taxon>
        <taxon>Alkalibacter</taxon>
    </lineage>
</organism>
<keyword evidence="1" id="KW-1133">Transmembrane helix</keyword>
<dbReference type="GO" id="GO:0016740">
    <property type="term" value="F:transferase activity"/>
    <property type="evidence" value="ECO:0007669"/>
    <property type="project" value="UniProtKB-KW"/>
</dbReference>
<sequence>MKENKKALRVLAIVCILFLSLIGYLTYFEIFLKESVVANSYNKRQWEYANNKLRGSIFDRDGETLAYSEGEGTDQVRIYPHNGLYSHVIGYHSIIYGNSFLESVYQKELSGNTPLGNVLDIKNKLTGEDGFGNNLHLTIDHDLQRKALNLLKGRNGAIVAVNPKTGEILAMAGNPIFNPNESNLVKNWSSMLESQDSPFLSRSLQGLYAPGSTFKLVTAAAALENGYENYTFEDSGSVAIDGMTIRNSGSRAYGALDITKAFSLSSNTYFATLGVELGESIMKSGAENFGLNKNLPFNLSVRQSTFPYKKMAQTELAASAIGQGQILVTPIQMAMAASAIANDGVMMEPYLVSNITDINRNILFSATPKEYSTSVSIQTAEKLTDMMVEAVNSGTGKNAKISGVLTAGKTGTAQNEKSSSEGGNEHAWFMGFAPADDPQIAVAVILEYSGSSGGSAAAPIAKSVMEAWLK</sequence>
<evidence type="ECO:0000259" key="2">
    <source>
        <dbReference type="Pfam" id="PF00905"/>
    </source>
</evidence>
<dbReference type="Pfam" id="PF00905">
    <property type="entry name" value="Transpeptidase"/>
    <property type="match status" value="1"/>
</dbReference>
<dbReference type="EMBL" id="FQTU01000001">
    <property type="protein sequence ID" value="SHE29820.1"/>
    <property type="molecule type" value="Genomic_DNA"/>
</dbReference>
<keyword evidence="5" id="KW-1185">Reference proteome</keyword>
<dbReference type="SUPFAM" id="SSF56519">
    <property type="entry name" value="Penicillin binding protein dimerisation domain"/>
    <property type="match status" value="1"/>
</dbReference>
<evidence type="ECO:0000259" key="3">
    <source>
        <dbReference type="Pfam" id="PF21922"/>
    </source>
</evidence>
<dbReference type="PANTHER" id="PTHR30627">
    <property type="entry name" value="PEPTIDOGLYCAN D,D-TRANSPEPTIDASE"/>
    <property type="match status" value="1"/>
</dbReference>
<keyword evidence="1" id="KW-0472">Membrane</keyword>
<gene>
    <name evidence="4" type="ORF">SAMN02746064_00205</name>
</gene>
<dbReference type="Gene3D" id="3.40.710.10">
    <property type="entry name" value="DD-peptidase/beta-lactamase superfamily"/>
    <property type="match status" value="1"/>
</dbReference>
<dbReference type="InterPro" id="IPR036138">
    <property type="entry name" value="PBP_dimer_sf"/>
</dbReference>
<dbReference type="GO" id="GO:0008658">
    <property type="term" value="F:penicillin binding"/>
    <property type="evidence" value="ECO:0007669"/>
    <property type="project" value="InterPro"/>
</dbReference>
<dbReference type="STRING" id="1120975.SAMN02746064_00205"/>
<dbReference type="OrthoDB" id="9804124at2"/>
<reference evidence="4 5" key="1">
    <citation type="submission" date="2016-11" db="EMBL/GenBank/DDBJ databases">
        <authorList>
            <person name="Jaros S."/>
            <person name="Januszkiewicz K."/>
            <person name="Wedrychowicz H."/>
        </authorList>
    </citation>
    <scope>NUCLEOTIDE SEQUENCE [LARGE SCALE GENOMIC DNA]</scope>
    <source>
        <strain evidence="4 5">DSM 14828</strain>
    </source>
</reference>
<dbReference type="GO" id="GO:0071555">
    <property type="term" value="P:cell wall organization"/>
    <property type="evidence" value="ECO:0007669"/>
    <property type="project" value="TreeGrafter"/>
</dbReference>
<feature type="domain" description="Penicillin binding protein A dimerisation" evidence="3">
    <location>
        <begin position="54"/>
        <end position="134"/>
    </location>
</feature>
<dbReference type="RefSeq" id="WP_073269201.1">
    <property type="nucleotide sequence ID" value="NZ_FQTU01000001.1"/>
</dbReference>
<feature type="domain" description="Penicillin-binding protein transpeptidase" evidence="2">
    <location>
        <begin position="156"/>
        <end position="466"/>
    </location>
</feature>
<dbReference type="InterPro" id="IPR054120">
    <property type="entry name" value="PBPA_dimer"/>
</dbReference>
<dbReference type="Proteomes" id="UP000184251">
    <property type="component" value="Unassembled WGS sequence"/>
</dbReference>
<dbReference type="GO" id="GO:0005886">
    <property type="term" value="C:plasma membrane"/>
    <property type="evidence" value="ECO:0007669"/>
    <property type="project" value="TreeGrafter"/>
</dbReference>
<protein>
    <submittedName>
        <fullName evidence="4">Peptidoglycan glycosyltransferase</fullName>
    </submittedName>
</protein>
<name>A0A1M4SC90_9FIRM</name>